<evidence type="ECO:0000256" key="12">
    <source>
        <dbReference type="SAM" id="Phobius"/>
    </source>
</evidence>
<evidence type="ECO:0000256" key="9">
    <source>
        <dbReference type="ARBA" id="ARBA00023568"/>
    </source>
</evidence>
<name>A0A168ML73_ABSGL</name>
<evidence type="ECO:0000256" key="8">
    <source>
        <dbReference type="ARBA" id="ARBA00023315"/>
    </source>
</evidence>
<dbReference type="OrthoDB" id="10039049at2759"/>
<comment type="subcellular location">
    <subcellularLocation>
        <location evidence="1 10">Endoplasmic reticulum membrane</location>
        <topology evidence="1 10">Multi-pass membrane protein</topology>
    </subcellularLocation>
</comment>
<feature type="transmembrane region" description="Helical" evidence="12">
    <location>
        <begin position="458"/>
        <end position="476"/>
    </location>
</feature>
<keyword evidence="7 10" id="KW-0472">Membrane</keyword>
<dbReference type="OMA" id="FNRQWPW"/>
<dbReference type="PIRSF" id="PIRSF000439">
    <property type="entry name" value="Oat_ACAT_DAG_ARE"/>
    <property type="match status" value="1"/>
</dbReference>
<dbReference type="Pfam" id="PF03062">
    <property type="entry name" value="MBOAT"/>
    <property type="match status" value="1"/>
</dbReference>
<keyword evidence="14" id="KW-1185">Reference proteome</keyword>
<evidence type="ECO:0000256" key="10">
    <source>
        <dbReference type="PIRNR" id="PIRNR000439"/>
    </source>
</evidence>
<feature type="transmembrane region" description="Helical" evidence="12">
    <location>
        <begin position="321"/>
        <end position="341"/>
    </location>
</feature>
<feature type="transmembrane region" description="Helical" evidence="12">
    <location>
        <begin position="70"/>
        <end position="90"/>
    </location>
</feature>
<evidence type="ECO:0000256" key="4">
    <source>
        <dbReference type="ARBA" id="ARBA00022692"/>
    </source>
</evidence>
<evidence type="ECO:0000256" key="2">
    <source>
        <dbReference type="ARBA" id="ARBA00009010"/>
    </source>
</evidence>
<feature type="transmembrane region" description="Helical" evidence="12">
    <location>
        <begin position="146"/>
        <end position="164"/>
    </location>
</feature>
<dbReference type="PANTHER" id="PTHR10408:SF9">
    <property type="entry name" value="STEROL O-ACYLTRANSFERASE 2-RELATED"/>
    <property type="match status" value="1"/>
</dbReference>
<feature type="transmembrane region" description="Helical" evidence="12">
    <location>
        <begin position="284"/>
        <end position="301"/>
    </location>
</feature>
<evidence type="ECO:0000313" key="14">
    <source>
        <dbReference type="Proteomes" id="UP000078561"/>
    </source>
</evidence>
<dbReference type="GO" id="GO:0008204">
    <property type="term" value="P:ergosterol metabolic process"/>
    <property type="evidence" value="ECO:0007669"/>
    <property type="project" value="TreeGrafter"/>
</dbReference>
<comment type="function">
    <text evidence="9">Sterol O-acyltransferase that catalyzes the formation of stery esters.</text>
</comment>
<dbReference type="InParanoid" id="A0A168ML73"/>
<dbReference type="GO" id="GO:0034737">
    <property type="term" value="F:ergosterol O-acyltransferase activity"/>
    <property type="evidence" value="ECO:0007669"/>
    <property type="project" value="TreeGrafter"/>
</dbReference>
<keyword evidence="5 10" id="KW-0256">Endoplasmic reticulum</keyword>
<feature type="transmembrane region" description="Helical" evidence="12">
    <location>
        <begin position="256"/>
        <end position="272"/>
    </location>
</feature>
<evidence type="ECO:0000256" key="5">
    <source>
        <dbReference type="ARBA" id="ARBA00022824"/>
    </source>
</evidence>
<evidence type="ECO:0000256" key="7">
    <source>
        <dbReference type="ARBA" id="ARBA00023136"/>
    </source>
</evidence>
<evidence type="ECO:0000256" key="6">
    <source>
        <dbReference type="ARBA" id="ARBA00022989"/>
    </source>
</evidence>
<keyword evidence="3 10" id="KW-0808">Transferase</keyword>
<sequence length="494" mass="58698">MVFETRSLITKTRLSHNKTTDNVSSTTSSSMAAAVMATNARFNKQRQLFFKARNTAFDTTEAHKETFRGFYTVFWLAMLVYSIQTFMSCYQQEGILLSLRFFRLFSKDAFALLVSDMVMVSFTLLSVPFSKLLVKGVLRYDTTGVLLQHLGQALFLFGNIYWVFWRDWPWVQSGFFTMHSLVMMMKMHSYTSLNGDLSIKLRRLCHVKKSISEWVSAQQEMDQDGKAYLNHMEEEVAFLEEELVQGKARFPNNVTMMNYFDYLLVPSLVYWMEYPRTDRIRPWYVVKKTLATFGSFFLLYITTERSILTKLYDPTFSEFQIITDLLFPFLINYLFIFYIIFECILNGFAEISRFADRNFYDDWWNSVSYEEFARKWNKPVHHWLLRHVYAQSIDSYKLSKMNASFVTFLFSSCLHEMVLVVCTRRIRLYLLVMQMLQLPLIMLGRKPFIRERFWVGNTVYWMSMMVGPPLLGILYCREVFWSQWIFDHLTFPLT</sequence>
<evidence type="ECO:0000256" key="1">
    <source>
        <dbReference type="ARBA" id="ARBA00004477"/>
    </source>
</evidence>
<keyword evidence="8 10" id="KW-0012">Acyltransferase</keyword>
<reference evidence="13" key="1">
    <citation type="submission" date="2016-04" db="EMBL/GenBank/DDBJ databases">
        <authorList>
            <person name="Evans L.H."/>
            <person name="Alamgir A."/>
            <person name="Owens N."/>
            <person name="Weber N.D."/>
            <person name="Virtaneva K."/>
            <person name="Barbian K."/>
            <person name="Babar A."/>
            <person name="Rosenke K."/>
        </authorList>
    </citation>
    <scope>NUCLEOTIDE SEQUENCE [LARGE SCALE GENOMIC DNA]</scope>
    <source>
        <strain evidence="13">CBS 101.48</strain>
    </source>
</reference>
<evidence type="ECO:0000256" key="3">
    <source>
        <dbReference type="ARBA" id="ARBA00022679"/>
    </source>
</evidence>
<dbReference type="EMBL" id="LT552351">
    <property type="protein sequence ID" value="SAL98747.1"/>
    <property type="molecule type" value="Genomic_DNA"/>
</dbReference>
<dbReference type="PANTHER" id="PTHR10408">
    <property type="entry name" value="STEROL O-ACYLTRANSFERASE"/>
    <property type="match status" value="1"/>
</dbReference>
<dbReference type="FunCoup" id="A0A168ML73">
    <property type="interactions" value="264"/>
</dbReference>
<dbReference type="Proteomes" id="UP000078561">
    <property type="component" value="Unassembled WGS sequence"/>
</dbReference>
<comment type="similarity">
    <text evidence="2 10">Belongs to the membrane-bound acyltransferase family. Sterol o-acyltransferase subfamily.</text>
</comment>
<keyword evidence="6 12" id="KW-1133">Transmembrane helix</keyword>
<proteinExistence type="inferred from homology"/>
<feature type="transmembrane region" description="Helical" evidence="12">
    <location>
        <begin position="110"/>
        <end position="134"/>
    </location>
</feature>
<protein>
    <recommendedName>
        <fullName evidence="10">O-acyltransferase</fullName>
    </recommendedName>
</protein>
<accession>A0A168ML73</accession>
<keyword evidence="4 12" id="KW-0812">Transmembrane</keyword>
<dbReference type="AlphaFoldDB" id="A0A168ML73"/>
<dbReference type="STRING" id="4829.A0A168ML73"/>
<evidence type="ECO:0000256" key="11">
    <source>
        <dbReference type="PIRSR" id="PIRSR000439-1"/>
    </source>
</evidence>
<evidence type="ECO:0000313" key="13">
    <source>
        <dbReference type="EMBL" id="SAL98747.1"/>
    </source>
</evidence>
<dbReference type="InterPro" id="IPR004299">
    <property type="entry name" value="MBOAT_fam"/>
</dbReference>
<organism evidence="13">
    <name type="scientific">Absidia glauca</name>
    <name type="common">Pin mould</name>
    <dbReference type="NCBI Taxonomy" id="4829"/>
    <lineage>
        <taxon>Eukaryota</taxon>
        <taxon>Fungi</taxon>
        <taxon>Fungi incertae sedis</taxon>
        <taxon>Mucoromycota</taxon>
        <taxon>Mucoromycotina</taxon>
        <taxon>Mucoromycetes</taxon>
        <taxon>Mucorales</taxon>
        <taxon>Cunninghamellaceae</taxon>
        <taxon>Absidia</taxon>
    </lineage>
</organism>
<dbReference type="GO" id="GO:0005789">
    <property type="term" value="C:endoplasmic reticulum membrane"/>
    <property type="evidence" value="ECO:0007669"/>
    <property type="project" value="UniProtKB-SubCell"/>
</dbReference>
<feature type="active site" evidence="11">
    <location>
        <position position="415"/>
    </location>
</feature>
<dbReference type="InterPro" id="IPR014371">
    <property type="entry name" value="Oat_ACAT_DAG_ARE"/>
</dbReference>
<gene>
    <name evidence="13" type="primary">ABSGL_04311.1 scaffold 5390</name>
</gene>